<dbReference type="InterPro" id="IPR025405">
    <property type="entry name" value="DUF4131"/>
</dbReference>
<name>A0ABT4YQB4_9VIBR</name>
<dbReference type="PANTHER" id="PTHR30619">
    <property type="entry name" value="DNA INTERNALIZATION/COMPETENCE PROTEIN COMEC/REC2"/>
    <property type="match status" value="1"/>
</dbReference>
<dbReference type="Proteomes" id="UP001210678">
    <property type="component" value="Unassembled WGS sequence"/>
</dbReference>
<feature type="transmembrane region" description="Helical" evidence="6">
    <location>
        <begin position="354"/>
        <end position="387"/>
    </location>
</feature>
<evidence type="ECO:0000256" key="6">
    <source>
        <dbReference type="SAM" id="Phobius"/>
    </source>
</evidence>
<keyword evidence="2" id="KW-1003">Cell membrane</keyword>
<feature type="transmembrane region" description="Helical" evidence="6">
    <location>
        <begin position="249"/>
        <end position="268"/>
    </location>
</feature>
<feature type="transmembrane region" description="Helical" evidence="6">
    <location>
        <begin position="7"/>
        <end position="29"/>
    </location>
</feature>
<dbReference type="Pfam" id="PF13567">
    <property type="entry name" value="DUF4131"/>
    <property type="match status" value="1"/>
</dbReference>
<comment type="subcellular location">
    <subcellularLocation>
        <location evidence="1">Cell membrane</location>
        <topology evidence="1">Multi-pass membrane protein</topology>
    </subcellularLocation>
</comment>
<evidence type="ECO:0000256" key="1">
    <source>
        <dbReference type="ARBA" id="ARBA00004651"/>
    </source>
</evidence>
<organism evidence="9 10">
    <name type="scientific">Vibrio algarum</name>
    <dbReference type="NCBI Taxonomy" id="3020714"/>
    <lineage>
        <taxon>Bacteria</taxon>
        <taxon>Pseudomonadati</taxon>
        <taxon>Pseudomonadota</taxon>
        <taxon>Gammaproteobacteria</taxon>
        <taxon>Vibrionales</taxon>
        <taxon>Vibrionaceae</taxon>
        <taxon>Vibrio</taxon>
    </lineage>
</organism>
<feature type="domain" description="ComEC/Rec2-related protein" evidence="7">
    <location>
        <begin position="197"/>
        <end position="407"/>
    </location>
</feature>
<evidence type="ECO:0000313" key="10">
    <source>
        <dbReference type="Proteomes" id="UP001210678"/>
    </source>
</evidence>
<feature type="transmembrane region" description="Helical" evidence="6">
    <location>
        <begin position="35"/>
        <end position="54"/>
    </location>
</feature>
<feature type="transmembrane region" description="Helical" evidence="6">
    <location>
        <begin position="218"/>
        <end position="237"/>
    </location>
</feature>
<evidence type="ECO:0000256" key="2">
    <source>
        <dbReference type="ARBA" id="ARBA00022475"/>
    </source>
</evidence>
<comment type="caution">
    <text evidence="9">The sequence shown here is derived from an EMBL/GenBank/DDBJ whole genome shotgun (WGS) entry which is preliminary data.</text>
</comment>
<dbReference type="EMBL" id="JAQLOI010000001">
    <property type="protein sequence ID" value="MDB1123570.1"/>
    <property type="molecule type" value="Genomic_DNA"/>
</dbReference>
<evidence type="ECO:0000256" key="4">
    <source>
        <dbReference type="ARBA" id="ARBA00022989"/>
    </source>
</evidence>
<reference evidence="9 10" key="1">
    <citation type="submission" date="2023-01" db="EMBL/GenBank/DDBJ databases">
        <title>Vibrio sp. KJ40-1 sp.nov, isolated from marine algae.</title>
        <authorList>
            <person name="Butt M."/>
            <person name="Kim J.M.J."/>
            <person name="Jeon C.O.C."/>
        </authorList>
    </citation>
    <scope>NUCLEOTIDE SEQUENCE [LARGE SCALE GENOMIC DNA]</scope>
    <source>
        <strain evidence="9 10">KJ40-1</strain>
    </source>
</reference>
<feature type="transmembrane region" description="Helical" evidence="6">
    <location>
        <begin position="275"/>
        <end position="293"/>
    </location>
</feature>
<protein>
    <submittedName>
        <fullName evidence="9">ComEC/Rec2 family competence protein</fullName>
    </submittedName>
</protein>
<feature type="transmembrane region" description="Helical" evidence="6">
    <location>
        <begin position="393"/>
        <end position="411"/>
    </location>
</feature>
<gene>
    <name evidence="9" type="ORF">PGX00_07810</name>
</gene>
<feature type="domain" description="DUF4131" evidence="8">
    <location>
        <begin position="6"/>
        <end position="160"/>
    </location>
</feature>
<dbReference type="InterPro" id="IPR004477">
    <property type="entry name" value="ComEC_N"/>
</dbReference>
<keyword evidence="5 6" id="KW-0472">Membrane</keyword>
<dbReference type="Pfam" id="PF03772">
    <property type="entry name" value="Competence"/>
    <property type="match status" value="1"/>
</dbReference>
<keyword evidence="10" id="KW-1185">Reference proteome</keyword>
<proteinExistence type="predicted"/>
<accession>A0ABT4YQB4</accession>
<evidence type="ECO:0000259" key="8">
    <source>
        <dbReference type="Pfam" id="PF13567"/>
    </source>
</evidence>
<evidence type="ECO:0000256" key="5">
    <source>
        <dbReference type="ARBA" id="ARBA00023136"/>
    </source>
</evidence>
<feature type="transmembrane region" description="Helical" evidence="6">
    <location>
        <begin position="313"/>
        <end position="334"/>
    </location>
</feature>
<dbReference type="RefSeq" id="WP_272134264.1">
    <property type="nucleotide sequence ID" value="NZ_JAQLOI010000001.1"/>
</dbReference>
<dbReference type="NCBIfam" id="TIGR00360">
    <property type="entry name" value="ComEC_N-term"/>
    <property type="match status" value="1"/>
</dbReference>
<sequence>MTTLTFPYWPFPLAVQSLVVMCIIIVVSYRIPLLGWVRGFLLAFSLVSFHSHLFQMKVETVFHFGNDITINVRVDSFFKKISRGSEYLVSLESINEQNIPFFIRPNIKLVAPEGTNFRLGERWKLFVKVKPVFGRLNEAGFDQEKYYISQGWHAKAILKNVDAAELLEKSHSVRLKLYQTVDGHLDTLSNKAMLLALSFGNRNEISNAQWQQLKESGLIHLIAISGLHIGIAYLIGWKVGNAIRLIFHNWYSAPLVFALLFAATYSWLAGFSIPTLRALIMCCMLGLFSHVRIHLSVWQTLILTASGILIVDPFSLLSVSFSLTFLAVSCLYILSSYKRFSQSGWLKKTAIMQLTLSMIMLPVTGYFFRVLAFPLAFIISCFFQYLVLLSSPFYLLRFLLLLFCQTWLHFLEP</sequence>
<keyword evidence="4 6" id="KW-1133">Transmembrane helix</keyword>
<dbReference type="PANTHER" id="PTHR30619:SF1">
    <property type="entry name" value="RECOMBINATION PROTEIN 2"/>
    <property type="match status" value="1"/>
</dbReference>
<evidence type="ECO:0000313" key="9">
    <source>
        <dbReference type="EMBL" id="MDB1123570.1"/>
    </source>
</evidence>
<evidence type="ECO:0000259" key="7">
    <source>
        <dbReference type="Pfam" id="PF03772"/>
    </source>
</evidence>
<dbReference type="InterPro" id="IPR052159">
    <property type="entry name" value="Competence_DNA_uptake"/>
</dbReference>
<evidence type="ECO:0000256" key="3">
    <source>
        <dbReference type="ARBA" id="ARBA00022692"/>
    </source>
</evidence>
<keyword evidence="3 6" id="KW-0812">Transmembrane</keyword>